<protein>
    <recommendedName>
        <fullName evidence="7">C2H2-type domain-containing protein</fullName>
    </recommendedName>
</protein>
<feature type="region of interest" description="Disordered" evidence="6">
    <location>
        <begin position="280"/>
        <end position="311"/>
    </location>
</feature>
<accession>A0ABQ0LVA3</accession>
<dbReference type="SUPFAM" id="SSF57667">
    <property type="entry name" value="beta-beta-alpha zinc fingers"/>
    <property type="match status" value="1"/>
</dbReference>
<name>A0ABQ0LVA3_MYCCL</name>
<evidence type="ECO:0000256" key="4">
    <source>
        <dbReference type="ARBA" id="ARBA00022833"/>
    </source>
</evidence>
<evidence type="ECO:0000313" key="9">
    <source>
        <dbReference type="Proteomes" id="UP000815677"/>
    </source>
</evidence>
<evidence type="ECO:0000313" key="8">
    <source>
        <dbReference type="EMBL" id="GAT54991.1"/>
    </source>
</evidence>
<dbReference type="SMART" id="SM00355">
    <property type="entry name" value="ZnF_C2H2"/>
    <property type="match status" value="2"/>
</dbReference>
<evidence type="ECO:0000256" key="1">
    <source>
        <dbReference type="ARBA" id="ARBA00022723"/>
    </source>
</evidence>
<dbReference type="Proteomes" id="UP000815677">
    <property type="component" value="Unassembled WGS sequence"/>
</dbReference>
<feature type="compositionally biased region" description="Low complexity" evidence="6">
    <location>
        <begin position="406"/>
        <end position="417"/>
    </location>
</feature>
<evidence type="ECO:0000256" key="3">
    <source>
        <dbReference type="ARBA" id="ARBA00022771"/>
    </source>
</evidence>
<feature type="region of interest" description="Disordered" evidence="6">
    <location>
        <begin position="348"/>
        <end position="434"/>
    </location>
</feature>
<proteinExistence type="predicted"/>
<dbReference type="PANTHER" id="PTHR24408:SF61">
    <property type="entry name" value="E3 SUMO-PROTEIN LIGASE ZNF451"/>
    <property type="match status" value="1"/>
</dbReference>
<dbReference type="PROSITE" id="PS00028">
    <property type="entry name" value="ZINC_FINGER_C2H2_1"/>
    <property type="match status" value="1"/>
</dbReference>
<dbReference type="InterPro" id="IPR036236">
    <property type="entry name" value="Znf_C2H2_sf"/>
</dbReference>
<evidence type="ECO:0000256" key="2">
    <source>
        <dbReference type="ARBA" id="ARBA00022737"/>
    </source>
</evidence>
<dbReference type="Pfam" id="PF00096">
    <property type="entry name" value="zf-C2H2"/>
    <property type="match status" value="1"/>
</dbReference>
<sequence length="509" mass="56870">MYAHELGTSRRLRFRISMRPLRRPPNPEFAGLSQRNTCPSTLCHVISKPKPCSRSAQGRETQKVCWTDVVCSASAFFASFKPEVVLRVRLRFFRPGRRVELSMKIGLGSMRRRTVGARQSANPMHLQIYDLGLSFAYDGEVPLLKTPKCADLLLKKRRNGGQPFAWTLCSLPSSQSKRPFNVSRRLTKAAAPTHRPKPFKQVDATTHTRRDIRQCFFFGVFRLSRPSLSDNYIYKARPCMSMAVSSFLPNAATPAYASPTHNQPPYHTYDYNNNNRMAHQQSRGYANPYQQGSSSFSDGSASPPPNEYPQYQSRAAAYPRPGYYPSVAPNSPGSGGYPPSSGYPPYNTSGYPYFRGQATSPPPLPISPTPPQSPTSRTFIPTPTETYSRPPRPASAMHHRPPYPTKKPSSSTARESGSGSGSASGSGAASGSTSERYQCHICGKDFSRAHDRKRHFETQHSATPTQHKCRYCEKDFSRGDSLKRHLQHGSKKRNKSNVRYILLARHLGQ</sequence>
<feature type="compositionally biased region" description="Pro residues" evidence="6">
    <location>
        <begin position="360"/>
        <end position="373"/>
    </location>
</feature>
<organism evidence="8 9">
    <name type="scientific">Mycena chlorophos</name>
    <name type="common">Agaric fungus</name>
    <name type="synonym">Agaricus chlorophos</name>
    <dbReference type="NCBI Taxonomy" id="658473"/>
    <lineage>
        <taxon>Eukaryota</taxon>
        <taxon>Fungi</taxon>
        <taxon>Dikarya</taxon>
        <taxon>Basidiomycota</taxon>
        <taxon>Agaricomycotina</taxon>
        <taxon>Agaricomycetes</taxon>
        <taxon>Agaricomycetidae</taxon>
        <taxon>Agaricales</taxon>
        <taxon>Marasmiineae</taxon>
        <taxon>Mycenaceae</taxon>
        <taxon>Mycena</taxon>
    </lineage>
</organism>
<dbReference type="InterPro" id="IPR013087">
    <property type="entry name" value="Znf_C2H2_type"/>
</dbReference>
<evidence type="ECO:0000256" key="5">
    <source>
        <dbReference type="PROSITE-ProRule" id="PRU00042"/>
    </source>
</evidence>
<keyword evidence="4" id="KW-0862">Zinc</keyword>
<keyword evidence="1" id="KW-0479">Metal-binding</keyword>
<dbReference type="PROSITE" id="PS50157">
    <property type="entry name" value="ZINC_FINGER_C2H2_2"/>
    <property type="match status" value="2"/>
</dbReference>
<evidence type="ECO:0000256" key="6">
    <source>
        <dbReference type="SAM" id="MobiDB-lite"/>
    </source>
</evidence>
<feature type="compositionally biased region" description="Polar residues" evidence="6">
    <location>
        <begin position="280"/>
        <end position="292"/>
    </location>
</feature>
<gene>
    <name evidence="8" type="ORF">MCHLO_11805</name>
</gene>
<keyword evidence="2" id="KW-0677">Repeat</keyword>
<reference evidence="8" key="1">
    <citation type="submission" date="2014-09" db="EMBL/GenBank/DDBJ databases">
        <title>Genome sequence of the luminous mushroom Mycena chlorophos for searching fungal bioluminescence genes.</title>
        <authorList>
            <person name="Tanaka Y."/>
            <person name="Kasuga D."/>
            <person name="Oba Y."/>
            <person name="Hase S."/>
            <person name="Sato K."/>
            <person name="Oba Y."/>
            <person name="Sakakibara Y."/>
        </authorList>
    </citation>
    <scope>NUCLEOTIDE SEQUENCE</scope>
</reference>
<feature type="domain" description="C2H2-type" evidence="7">
    <location>
        <begin position="467"/>
        <end position="494"/>
    </location>
</feature>
<feature type="domain" description="C2H2-type" evidence="7">
    <location>
        <begin position="437"/>
        <end position="465"/>
    </location>
</feature>
<dbReference type="EMBL" id="DF848831">
    <property type="protein sequence ID" value="GAT54991.1"/>
    <property type="molecule type" value="Genomic_DNA"/>
</dbReference>
<dbReference type="PANTHER" id="PTHR24408">
    <property type="entry name" value="ZINC FINGER PROTEIN"/>
    <property type="match status" value="1"/>
</dbReference>
<keyword evidence="3 5" id="KW-0863">Zinc-finger</keyword>
<evidence type="ECO:0000259" key="7">
    <source>
        <dbReference type="PROSITE" id="PS50157"/>
    </source>
</evidence>
<keyword evidence="9" id="KW-1185">Reference proteome</keyword>
<feature type="compositionally biased region" description="Low complexity" evidence="6">
    <location>
        <begin position="425"/>
        <end position="434"/>
    </location>
</feature>
<dbReference type="Gene3D" id="3.30.160.60">
    <property type="entry name" value="Classic Zinc Finger"/>
    <property type="match status" value="1"/>
</dbReference>